<dbReference type="SMART" id="SM00866">
    <property type="entry name" value="UTRA"/>
    <property type="match status" value="1"/>
</dbReference>
<evidence type="ECO:0000256" key="4">
    <source>
        <dbReference type="NCBIfam" id="TIGR02018"/>
    </source>
</evidence>
<evidence type="ECO:0000313" key="9">
    <source>
        <dbReference type="Proteomes" id="UP000651738"/>
    </source>
</evidence>
<dbReference type="PANTHER" id="PTHR44846">
    <property type="entry name" value="MANNOSYL-D-GLYCERATE TRANSPORT/METABOLISM SYSTEM REPRESSOR MNGR-RELATED"/>
    <property type="match status" value="1"/>
</dbReference>
<evidence type="ECO:0000259" key="5">
    <source>
        <dbReference type="PROSITE" id="PS50949"/>
    </source>
</evidence>
<protein>
    <recommendedName>
        <fullName evidence="4">Histidine utilization repressor</fullName>
    </recommendedName>
</protein>
<evidence type="ECO:0000256" key="3">
    <source>
        <dbReference type="ARBA" id="ARBA00023163"/>
    </source>
</evidence>
<proteinExistence type="predicted"/>
<keyword evidence="2" id="KW-0238">DNA-binding</keyword>
<evidence type="ECO:0000313" key="6">
    <source>
        <dbReference type="EMBL" id="GEK47560.1"/>
    </source>
</evidence>
<dbReference type="Gene3D" id="3.40.1410.10">
    <property type="entry name" value="Chorismate lyase-like"/>
    <property type="match status" value="1"/>
</dbReference>
<dbReference type="PANTHER" id="PTHR44846:SF16">
    <property type="entry name" value="TRANSCRIPTIONAL REGULATOR PHNF-RELATED"/>
    <property type="match status" value="1"/>
</dbReference>
<dbReference type="OrthoDB" id="9808698at2"/>
<dbReference type="Pfam" id="PF07702">
    <property type="entry name" value="UTRA"/>
    <property type="match status" value="1"/>
</dbReference>
<comment type="caution">
    <text evidence="6">The sequence shown here is derived from an EMBL/GenBank/DDBJ whole genome shotgun (WGS) entry which is preliminary data.</text>
</comment>
<dbReference type="NCBIfam" id="TIGR02018">
    <property type="entry name" value="his_ut_repres"/>
    <property type="match status" value="1"/>
</dbReference>
<dbReference type="InterPro" id="IPR010248">
    <property type="entry name" value="His_ut_repres"/>
</dbReference>
<dbReference type="GO" id="GO:0045892">
    <property type="term" value="P:negative regulation of DNA-templated transcription"/>
    <property type="evidence" value="ECO:0007669"/>
    <property type="project" value="UniProtKB-UniRule"/>
</dbReference>
<dbReference type="GO" id="GO:0003677">
    <property type="term" value="F:DNA binding"/>
    <property type="evidence" value="ECO:0007669"/>
    <property type="project" value="UniProtKB-UniRule"/>
</dbReference>
<dbReference type="FunFam" id="1.10.10.10:FF:000079">
    <property type="entry name" value="GntR family transcriptional regulator"/>
    <property type="match status" value="1"/>
</dbReference>
<dbReference type="GO" id="GO:0003700">
    <property type="term" value="F:DNA-binding transcription factor activity"/>
    <property type="evidence" value="ECO:0007669"/>
    <property type="project" value="UniProtKB-UniRule"/>
</dbReference>
<sequence>MPEIKPSYTRIKDYLLEEIERGAFAPGDRIPAENALAKSFGVSRMTANKAIRDLVNKGLLMRRTGSGTYVVERKAESSLFEIKNIADEIAARGGKHSSEVIRLEEVSAPEEVAIFLGVRTGSTVFYSEIVHREDGVKIQLERRHVNPKLAPDYLQQDFETQTPNAILVARYPVTDVEHSVEAVLPSPHEAALLDIAEGEACLKVIRRSWSGELLISYTQLLHPGSRYRLNARVNVSHL</sequence>
<reference evidence="6 8" key="1">
    <citation type="submission" date="2019-07" db="EMBL/GenBank/DDBJ databases">
        <title>Whole genome shotgun sequence of Halomonas pacifica NBRC 102220.</title>
        <authorList>
            <person name="Hosoyama A."/>
            <person name="Uohara A."/>
            <person name="Ohji S."/>
            <person name="Ichikawa N."/>
        </authorList>
    </citation>
    <scope>NUCLEOTIDE SEQUENCE [LARGE SCALE GENOMIC DNA]</scope>
    <source>
        <strain evidence="6 8">NBRC 102220</strain>
    </source>
</reference>
<evidence type="ECO:0000256" key="2">
    <source>
        <dbReference type="ARBA" id="ARBA00023125"/>
    </source>
</evidence>
<dbReference type="PRINTS" id="PR00035">
    <property type="entry name" value="HTHGNTR"/>
</dbReference>
<dbReference type="InterPro" id="IPR028978">
    <property type="entry name" value="Chorismate_lyase_/UTRA_dom_sf"/>
</dbReference>
<keyword evidence="8" id="KW-1185">Reference proteome</keyword>
<dbReference type="PROSITE" id="PS50949">
    <property type="entry name" value="HTH_GNTR"/>
    <property type="match status" value="1"/>
</dbReference>
<dbReference type="EMBL" id="JAEDAF010000019">
    <property type="protein sequence ID" value="MBH8581627.1"/>
    <property type="molecule type" value="Genomic_DNA"/>
</dbReference>
<keyword evidence="1" id="KW-0805">Transcription regulation</keyword>
<dbReference type="SUPFAM" id="SSF46785">
    <property type="entry name" value="Winged helix' DNA-binding domain"/>
    <property type="match status" value="1"/>
</dbReference>
<organism evidence="6 8">
    <name type="scientific">Bisbaumannia pacifica</name>
    <dbReference type="NCBI Taxonomy" id="77098"/>
    <lineage>
        <taxon>Bacteria</taxon>
        <taxon>Pseudomonadati</taxon>
        <taxon>Pseudomonadota</taxon>
        <taxon>Gammaproteobacteria</taxon>
        <taxon>Oceanospirillales</taxon>
        <taxon>Halomonadaceae</taxon>
        <taxon>Bisbaumannia</taxon>
    </lineage>
</organism>
<evidence type="ECO:0000256" key="1">
    <source>
        <dbReference type="ARBA" id="ARBA00023015"/>
    </source>
</evidence>
<dbReference type="InterPro" id="IPR036390">
    <property type="entry name" value="WH_DNA-bd_sf"/>
</dbReference>
<feature type="domain" description="HTH gntR-type" evidence="5">
    <location>
        <begin position="5"/>
        <end position="73"/>
    </location>
</feature>
<dbReference type="Proteomes" id="UP000651738">
    <property type="component" value="Unassembled WGS sequence"/>
</dbReference>
<dbReference type="Pfam" id="PF00392">
    <property type="entry name" value="GntR"/>
    <property type="match status" value="1"/>
</dbReference>
<name>A0A510XG07_9GAMM</name>
<dbReference type="GO" id="GO:0006547">
    <property type="term" value="P:L-histidine metabolic process"/>
    <property type="evidence" value="ECO:0007669"/>
    <property type="project" value="UniProtKB-UniRule"/>
</dbReference>
<reference evidence="7 9" key="2">
    <citation type="submission" date="2020-12" db="EMBL/GenBank/DDBJ databases">
        <title>Draft genome sequence of Halomonas pacifica strain CARE-V15.</title>
        <authorList>
            <person name="Vignesh N."/>
            <person name="Thabitha A."/>
            <person name="Saravanan R."/>
            <person name="Manigandan V."/>
        </authorList>
    </citation>
    <scope>NUCLEOTIDE SEQUENCE [LARGE SCALE GENOMIC DNA]</scope>
    <source>
        <strain evidence="7 9">CARE-V15</strain>
    </source>
</reference>
<dbReference type="CDD" id="cd07377">
    <property type="entry name" value="WHTH_GntR"/>
    <property type="match status" value="1"/>
</dbReference>
<dbReference type="InterPro" id="IPR050679">
    <property type="entry name" value="Bact_HTH_transcr_reg"/>
</dbReference>
<dbReference type="InterPro" id="IPR011663">
    <property type="entry name" value="UTRA"/>
</dbReference>
<evidence type="ECO:0000313" key="7">
    <source>
        <dbReference type="EMBL" id="MBH8581627.1"/>
    </source>
</evidence>
<dbReference type="InterPro" id="IPR000524">
    <property type="entry name" value="Tscrpt_reg_HTH_GntR"/>
</dbReference>
<dbReference type="Proteomes" id="UP000321275">
    <property type="component" value="Unassembled WGS sequence"/>
</dbReference>
<keyword evidence="3" id="KW-0804">Transcription</keyword>
<accession>A0A510XG07</accession>
<dbReference type="InterPro" id="IPR036388">
    <property type="entry name" value="WH-like_DNA-bd_sf"/>
</dbReference>
<gene>
    <name evidence="6" type="primary">hutC</name>
    <name evidence="6" type="ORF">HPA02_18430</name>
    <name evidence="7" type="ORF">I7V36_16120</name>
</gene>
<evidence type="ECO:0000313" key="8">
    <source>
        <dbReference type="Proteomes" id="UP000321275"/>
    </source>
</evidence>
<dbReference type="AlphaFoldDB" id="A0A510XG07"/>
<dbReference type="EMBL" id="BJUK01000017">
    <property type="protein sequence ID" value="GEK47560.1"/>
    <property type="molecule type" value="Genomic_DNA"/>
</dbReference>
<dbReference type="Gene3D" id="1.10.10.10">
    <property type="entry name" value="Winged helix-like DNA-binding domain superfamily/Winged helix DNA-binding domain"/>
    <property type="match status" value="1"/>
</dbReference>
<dbReference type="RefSeq" id="WP_146802898.1">
    <property type="nucleotide sequence ID" value="NZ_BJUK01000017.1"/>
</dbReference>
<dbReference type="SUPFAM" id="SSF64288">
    <property type="entry name" value="Chorismate lyase-like"/>
    <property type="match status" value="1"/>
</dbReference>
<dbReference type="SMART" id="SM00345">
    <property type="entry name" value="HTH_GNTR"/>
    <property type="match status" value="1"/>
</dbReference>